<evidence type="ECO:0000256" key="1">
    <source>
        <dbReference type="ARBA" id="ARBA00022468"/>
    </source>
</evidence>
<dbReference type="SUPFAM" id="SSF52047">
    <property type="entry name" value="RNI-like"/>
    <property type="match status" value="1"/>
</dbReference>
<evidence type="ECO:0008006" key="6">
    <source>
        <dbReference type="Google" id="ProtNLM"/>
    </source>
</evidence>
<keyword evidence="3" id="KW-0677">Repeat</keyword>
<comment type="caution">
    <text evidence="4">The sequence shown here is derived from an EMBL/GenBank/DDBJ whole genome shotgun (WGS) entry which is preliminary data.</text>
</comment>
<dbReference type="GO" id="GO:0005634">
    <property type="term" value="C:nucleus"/>
    <property type="evidence" value="ECO:0007669"/>
    <property type="project" value="TreeGrafter"/>
</dbReference>
<dbReference type="GO" id="GO:0006913">
    <property type="term" value="P:nucleocytoplasmic transport"/>
    <property type="evidence" value="ECO:0007669"/>
    <property type="project" value="TreeGrafter"/>
</dbReference>
<keyword evidence="5" id="KW-1185">Reference proteome</keyword>
<dbReference type="CDD" id="cd00116">
    <property type="entry name" value="LRR_RI"/>
    <property type="match status" value="1"/>
</dbReference>
<sequence>MITDNSIVYSLEGKGLKLNTEDDAKPYVDEIVAVNGLTEIRLAGNTFGVGAGKAIAAAVAGKVDLKIAALSDMFTGRLKDEIPLVLEALGDALLDKKHLHTLDLSDNAFGPAGAKPLQKLLSQNTSIQTLRLNNNGLGIEGGRLIAEALTLSSTQPTPSSLRTIVCGRNRLESPGAGHLASAFEALKDTLEEVRMPQNSIRPEGVVRLASSLAKCTNLKVLDLQDNTFTEPGSKAIAAALPNWPNLQHLNVGDCLLSARGSIEIIKALTSGHESLQRINLAFGEIDPLGAKLIPEMLRNKERLEILELNGNAFDPEGEE</sequence>
<dbReference type="GO" id="GO:0005829">
    <property type="term" value="C:cytosol"/>
    <property type="evidence" value="ECO:0007669"/>
    <property type="project" value="TreeGrafter"/>
</dbReference>
<proteinExistence type="predicted"/>
<evidence type="ECO:0000256" key="3">
    <source>
        <dbReference type="ARBA" id="ARBA00022737"/>
    </source>
</evidence>
<dbReference type="GO" id="GO:0048471">
    <property type="term" value="C:perinuclear region of cytoplasm"/>
    <property type="evidence" value="ECO:0007669"/>
    <property type="project" value="TreeGrafter"/>
</dbReference>
<organism evidence="4 5">
    <name type="scientific">Rhizophlyctis rosea</name>
    <dbReference type="NCBI Taxonomy" id="64517"/>
    <lineage>
        <taxon>Eukaryota</taxon>
        <taxon>Fungi</taxon>
        <taxon>Fungi incertae sedis</taxon>
        <taxon>Chytridiomycota</taxon>
        <taxon>Chytridiomycota incertae sedis</taxon>
        <taxon>Chytridiomycetes</taxon>
        <taxon>Rhizophlyctidales</taxon>
        <taxon>Rhizophlyctidaceae</taxon>
        <taxon>Rhizophlyctis</taxon>
    </lineage>
</organism>
<dbReference type="Proteomes" id="UP001212841">
    <property type="component" value="Unassembled WGS sequence"/>
</dbReference>
<reference evidence="4" key="1">
    <citation type="submission" date="2020-05" db="EMBL/GenBank/DDBJ databases">
        <title>Phylogenomic resolution of chytrid fungi.</title>
        <authorList>
            <person name="Stajich J.E."/>
            <person name="Amses K."/>
            <person name="Simmons R."/>
            <person name="Seto K."/>
            <person name="Myers J."/>
            <person name="Bonds A."/>
            <person name="Quandt C.A."/>
            <person name="Barry K."/>
            <person name="Liu P."/>
            <person name="Grigoriev I."/>
            <person name="Longcore J.E."/>
            <person name="James T.Y."/>
        </authorList>
    </citation>
    <scope>NUCLEOTIDE SEQUENCE</scope>
    <source>
        <strain evidence="4">JEL0318</strain>
    </source>
</reference>
<keyword evidence="2" id="KW-0433">Leucine-rich repeat</keyword>
<dbReference type="Gene3D" id="3.80.10.10">
    <property type="entry name" value="Ribonuclease Inhibitor"/>
    <property type="match status" value="1"/>
</dbReference>
<dbReference type="Pfam" id="PF13516">
    <property type="entry name" value="LRR_6"/>
    <property type="match status" value="3"/>
</dbReference>
<dbReference type="InterPro" id="IPR027038">
    <property type="entry name" value="RanGap"/>
</dbReference>
<dbReference type="InterPro" id="IPR032675">
    <property type="entry name" value="LRR_dom_sf"/>
</dbReference>
<dbReference type="GO" id="GO:0031267">
    <property type="term" value="F:small GTPase binding"/>
    <property type="evidence" value="ECO:0007669"/>
    <property type="project" value="TreeGrafter"/>
</dbReference>
<dbReference type="GO" id="GO:0005096">
    <property type="term" value="F:GTPase activator activity"/>
    <property type="evidence" value="ECO:0007669"/>
    <property type="project" value="UniProtKB-KW"/>
</dbReference>
<evidence type="ECO:0000256" key="2">
    <source>
        <dbReference type="ARBA" id="ARBA00022614"/>
    </source>
</evidence>
<dbReference type="PANTHER" id="PTHR24113:SF12">
    <property type="entry name" value="RAN GTPASE-ACTIVATING PROTEIN 1"/>
    <property type="match status" value="1"/>
</dbReference>
<evidence type="ECO:0000313" key="5">
    <source>
        <dbReference type="Proteomes" id="UP001212841"/>
    </source>
</evidence>
<keyword evidence="1" id="KW-0343">GTPase activation</keyword>
<dbReference type="PANTHER" id="PTHR24113">
    <property type="entry name" value="RAN GTPASE-ACTIVATING PROTEIN 1"/>
    <property type="match status" value="1"/>
</dbReference>
<dbReference type="SMART" id="SM00368">
    <property type="entry name" value="LRR_RI"/>
    <property type="match status" value="8"/>
</dbReference>
<feature type="non-terminal residue" evidence="4">
    <location>
        <position position="319"/>
    </location>
</feature>
<dbReference type="EMBL" id="JADGJD010002061">
    <property type="protein sequence ID" value="KAJ3035321.1"/>
    <property type="molecule type" value="Genomic_DNA"/>
</dbReference>
<protein>
    <recommendedName>
        <fullName evidence="6">RNI-like protein</fullName>
    </recommendedName>
</protein>
<dbReference type="AlphaFoldDB" id="A0AAD5WZ59"/>
<evidence type="ECO:0000313" key="4">
    <source>
        <dbReference type="EMBL" id="KAJ3035321.1"/>
    </source>
</evidence>
<name>A0AAD5WZ59_9FUNG</name>
<gene>
    <name evidence="4" type="ORF">HK097_004240</name>
</gene>
<dbReference type="InterPro" id="IPR001611">
    <property type="entry name" value="Leu-rich_rpt"/>
</dbReference>
<accession>A0AAD5WZ59</accession>